<dbReference type="RefSeq" id="WP_180569129.1">
    <property type="nucleotide sequence ID" value="NZ_JACCKB010000021.1"/>
</dbReference>
<dbReference type="AlphaFoldDB" id="A0A853ID48"/>
<keyword evidence="3" id="KW-1185">Reference proteome</keyword>
<evidence type="ECO:0000256" key="1">
    <source>
        <dbReference type="SAM" id="Phobius"/>
    </source>
</evidence>
<keyword evidence="1" id="KW-1133">Transmembrane helix</keyword>
<gene>
    <name evidence="2" type="ORF">H0A36_13880</name>
</gene>
<protein>
    <recommendedName>
        <fullName evidence="4">DUF423 domain-containing protein</fullName>
    </recommendedName>
</protein>
<evidence type="ECO:0000313" key="2">
    <source>
        <dbReference type="EMBL" id="NYZ67105.1"/>
    </source>
</evidence>
<feature type="transmembrane region" description="Helical" evidence="1">
    <location>
        <begin position="110"/>
        <end position="126"/>
    </location>
</feature>
<name>A0A853ID48_9GAMM</name>
<feature type="transmembrane region" description="Helical" evidence="1">
    <location>
        <begin position="73"/>
        <end position="98"/>
    </location>
</feature>
<keyword evidence="1" id="KW-0472">Membrane</keyword>
<dbReference type="EMBL" id="JACCKB010000021">
    <property type="protein sequence ID" value="NYZ67105.1"/>
    <property type="molecule type" value="Genomic_DNA"/>
</dbReference>
<keyword evidence="1" id="KW-0812">Transmembrane</keyword>
<dbReference type="Proteomes" id="UP000569732">
    <property type="component" value="Unassembled WGS sequence"/>
</dbReference>
<sequence>MNIWIFSAGVLGLLTSLVHIFAGQIDPVRPFLKSELDDIPKATLLACWHIVTVILVTSSAILTYAGWVNANYLTTVVLGLSLTYVSFAAVFMCVGWYFFKHHTFIKLPQWVLLLPIGALGFIGSGQY</sequence>
<proteinExistence type="predicted"/>
<organism evidence="2 3">
    <name type="scientific">Spartinivicinus marinus</name>
    <dbReference type="NCBI Taxonomy" id="2994442"/>
    <lineage>
        <taxon>Bacteria</taxon>
        <taxon>Pseudomonadati</taxon>
        <taxon>Pseudomonadota</taxon>
        <taxon>Gammaproteobacteria</taxon>
        <taxon>Oceanospirillales</taxon>
        <taxon>Zooshikellaceae</taxon>
        <taxon>Spartinivicinus</taxon>
    </lineage>
</organism>
<evidence type="ECO:0008006" key="4">
    <source>
        <dbReference type="Google" id="ProtNLM"/>
    </source>
</evidence>
<feature type="transmembrane region" description="Helical" evidence="1">
    <location>
        <begin position="44"/>
        <end position="67"/>
    </location>
</feature>
<comment type="caution">
    <text evidence="2">The sequence shown here is derived from an EMBL/GenBank/DDBJ whole genome shotgun (WGS) entry which is preliminary data.</text>
</comment>
<evidence type="ECO:0000313" key="3">
    <source>
        <dbReference type="Proteomes" id="UP000569732"/>
    </source>
</evidence>
<reference evidence="2 3" key="1">
    <citation type="submission" date="2020-07" db="EMBL/GenBank/DDBJ databases">
        <title>Endozoicomonas sp. nov., isolated from sediment.</title>
        <authorList>
            <person name="Gu T."/>
        </authorList>
    </citation>
    <scope>NUCLEOTIDE SEQUENCE [LARGE SCALE GENOMIC DNA]</scope>
    <source>
        <strain evidence="2 3">SM1973</strain>
    </source>
</reference>
<accession>A0A853ID48</accession>
<feature type="transmembrane region" description="Helical" evidence="1">
    <location>
        <begin position="6"/>
        <end position="23"/>
    </location>
</feature>